<evidence type="ECO:0000256" key="4">
    <source>
        <dbReference type="ARBA" id="ARBA00022989"/>
    </source>
</evidence>
<dbReference type="InterPro" id="IPR050932">
    <property type="entry name" value="TM2D1-3-like"/>
</dbReference>
<evidence type="ECO:0000256" key="7">
    <source>
        <dbReference type="SAM" id="MobiDB-lite"/>
    </source>
</evidence>
<dbReference type="PANTHER" id="PTHR21016:SF7">
    <property type="entry name" value="TM2 DOMAIN-CONTAINING PROTEIN 3"/>
    <property type="match status" value="1"/>
</dbReference>
<dbReference type="PROSITE" id="PS51178">
    <property type="entry name" value="PASTA"/>
    <property type="match status" value="1"/>
</dbReference>
<feature type="region of interest" description="Disordered" evidence="7">
    <location>
        <begin position="141"/>
        <end position="161"/>
    </location>
</feature>
<dbReference type="Pfam" id="PF05154">
    <property type="entry name" value="TM2"/>
    <property type="match status" value="1"/>
</dbReference>
<evidence type="ECO:0000256" key="2">
    <source>
        <dbReference type="ARBA" id="ARBA00022692"/>
    </source>
</evidence>
<evidence type="ECO:0000256" key="6">
    <source>
        <dbReference type="ARBA" id="ARBA00023180"/>
    </source>
</evidence>
<feature type="domain" description="PASTA" evidence="9">
    <location>
        <begin position="162"/>
        <end position="222"/>
    </location>
</feature>
<comment type="caution">
    <text evidence="10">The sequence shown here is derived from an EMBL/GenBank/DDBJ whole genome shotgun (WGS) entry which is preliminary data.</text>
</comment>
<evidence type="ECO:0000313" key="10">
    <source>
        <dbReference type="EMBL" id="NYE18936.1"/>
    </source>
</evidence>
<evidence type="ECO:0000256" key="5">
    <source>
        <dbReference type="ARBA" id="ARBA00023136"/>
    </source>
</evidence>
<sequence length="322" mass="34327">MNSYPAVPPAVPAPDTVPPYAAPAPPSPYQAPAPPGKQFIAAWLLSYFLGVFGVDRFYLGKVGTGLLKLFTFGGFGIWWLIDLILILAGAARDKDGRPLEGYDRHKKVAWIVTGAIVALGIIIGAVNGAIAASLSNDLSPADGTQISREEPPVEEPAPVDDREQVPGLIGLTVAEARAAVEDAGFVLAVPEGASDDWVVLTQTLSEGRQADPGTEIFVTAEAPEPVLTLAQKNAVRDAESYLEYSGFSRAGLIGQLEYEGYSKEDATFAVDFVEADWNAEAAESAQSYLDYSSFSRQGLYDQLAYEGFTPEQIEFALGAVGY</sequence>
<dbReference type="InterPro" id="IPR036388">
    <property type="entry name" value="WH-like_DNA-bd_sf"/>
</dbReference>
<keyword evidence="2 8" id="KW-0812">Transmembrane</keyword>
<dbReference type="SMART" id="SM00740">
    <property type="entry name" value="PASTA"/>
    <property type="match status" value="1"/>
</dbReference>
<gene>
    <name evidence="10" type="ORF">BJ991_000964</name>
</gene>
<dbReference type="Pfam" id="PF03793">
    <property type="entry name" value="PASTA"/>
    <property type="match status" value="1"/>
</dbReference>
<evidence type="ECO:0000256" key="1">
    <source>
        <dbReference type="ARBA" id="ARBA00004141"/>
    </source>
</evidence>
<name>A0A7Y9KIT1_9MICO</name>
<keyword evidence="5 8" id="KW-0472">Membrane</keyword>
<dbReference type="GO" id="GO:0016020">
    <property type="term" value="C:membrane"/>
    <property type="evidence" value="ECO:0007669"/>
    <property type="project" value="UniProtKB-SubCell"/>
</dbReference>
<dbReference type="InterPro" id="IPR005543">
    <property type="entry name" value="PASTA_dom"/>
</dbReference>
<evidence type="ECO:0000259" key="9">
    <source>
        <dbReference type="PROSITE" id="PS51178"/>
    </source>
</evidence>
<feature type="transmembrane region" description="Helical" evidence="8">
    <location>
        <begin position="108"/>
        <end position="130"/>
    </location>
</feature>
<evidence type="ECO:0000313" key="11">
    <source>
        <dbReference type="Proteomes" id="UP000576969"/>
    </source>
</evidence>
<dbReference type="CDD" id="cd06577">
    <property type="entry name" value="PASTA_pknB"/>
    <property type="match status" value="1"/>
</dbReference>
<feature type="transmembrane region" description="Helical" evidence="8">
    <location>
        <begin position="40"/>
        <end position="59"/>
    </location>
</feature>
<dbReference type="PANTHER" id="PTHR21016">
    <property type="entry name" value="BETA-AMYLOID BINDING PROTEIN-RELATED"/>
    <property type="match status" value="1"/>
</dbReference>
<dbReference type="Gene3D" id="3.30.10.20">
    <property type="match status" value="1"/>
</dbReference>
<accession>A0A7Y9KIT1</accession>
<keyword evidence="11" id="KW-1185">Reference proteome</keyword>
<keyword evidence="4 8" id="KW-1133">Transmembrane helix</keyword>
<dbReference type="AlphaFoldDB" id="A0A7Y9KIT1"/>
<dbReference type="EMBL" id="JACCBV010000001">
    <property type="protein sequence ID" value="NYE18936.1"/>
    <property type="molecule type" value="Genomic_DNA"/>
</dbReference>
<evidence type="ECO:0000256" key="3">
    <source>
        <dbReference type="ARBA" id="ARBA00022729"/>
    </source>
</evidence>
<evidence type="ECO:0000256" key="8">
    <source>
        <dbReference type="SAM" id="Phobius"/>
    </source>
</evidence>
<proteinExistence type="predicted"/>
<comment type="subcellular location">
    <subcellularLocation>
        <location evidence="1">Membrane</location>
        <topology evidence="1">Multi-pass membrane protein</topology>
    </subcellularLocation>
</comment>
<organism evidence="10 11">
    <name type="scientific">Microbacterium immunditiarum</name>
    <dbReference type="NCBI Taxonomy" id="337480"/>
    <lineage>
        <taxon>Bacteria</taxon>
        <taxon>Bacillati</taxon>
        <taxon>Actinomycetota</taxon>
        <taxon>Actinomycetes</taxon>
        <taxon>Micrococcales</taxon>
        <taxon>Microbacteriaceae</taxon>
        <taxon>Microbacterium</taxon>
    </lineage>
</organism>
<protein>
    <recommendedName>
        <fullName evidence="9">PASTA domain-containing protein</fullName>
    </recommendedName>
</protein>
<dbReference type="RefSeq" id="WP_246301031.1">
    <property type="nucleotide sequence ID" value="NZ_JACCBV010000001.1"/>
</dbReference>
<reference evidence="10 11" key="1">
    <citation type="submission" date="2020-07" db="EMBL/GenBank/DDBJ databases">
        <title>Sequencing the genomes of 1000 actinobacteria strains.</title>
        <authorList>
            <person name="Klenk H.-P."/>
        </authorList>
    </citation>
    <scope>NUCLEOTIDE SEQUENCE [LARGE SCALE GENOMIC DNA]</scope>
    <source>
        <strain evidence="10 11">DSM 24662</strain>
    </source>
</reference>
<dbReference type="InterPro" id="IPR011434">
    <property type="entry name" value="Ltp-like_HTH"/>
</dbReference>
<dbReference type="Gene3D" id="1.10.10.10">
    <property type="entry name" value="Winged helix-like DNA-binding domain superfamily/Winged helix DNA-binding domain"/>
    <property type="match status" value="2"/>
</dbReference>
<keyword evidence="3" id="KW-0732">Signal</keyword>
<dbReference type="Proteomes" id="UP000576969">
    <property type="component" value="Unassembled WGS sequence"/>
</dbReference>
<dbReference type="Pfam" id="PF07553">
    <property type="entry name" value="Lipoprotein_Ltp"/>
    <property type="match status" value="2"/>
</dbReference>
<feature type="transmembrane region" description="Helical" evidence="8">
    <location>
        <begin position="66"/>
        <end position="88"/>
    </location>
</feature>
<keyword evidence="6" id="KW-0325">Glycoprotein</keyword>
<dbReference type="InterPro" id="IPR007829">
    <property type="entry name" value="TM2"/>
</dbReference>